<evidence type="ECO:0000313" key="3">
    <source>
        <dbReference type="Proteomes" id="UP000628137"/>
    </source>
</evidence>
<protein>
    <submittedName>
        <fullName evidence="1">Uncharacterized protein</fullName>
    </submittedName>
</protein>
<proteinExistence type="predicted"/>
<organism evidence="1">
    <name type="scientific">Pseudomonas vlassakiae</name>
    <dbReference type="NCBI Taxonomy" id="485888"/>
    <lineage>
        <taxon>Bacteria</taxon>
        <taxon>Pseudomonadati</taxon>
        <taxon>Pseudomonadota</taxon>
        <taxon>Gammaproteobacteria</taxon>
        <taxon>Pseudomonadales</taxon>
        <taxon>Pseudomonadaceae</taxon>
        <taxon>Pseudomonas</taxon>
    </lineage>
</organism>
<dbReference type="RefSeq" id="WP_186601022.1">
    <property type="nucleotide sequence ID" value="NZ_JABWRP020000002.1"/>
</dbReference>
<dbReference type="Proteomes" id="UP000628137">
    <property type="component" value="Unassembled WGS sequence"/>
</dbReference>
<reference evidence="2" key="3">
    <citation type="submission" date="2021-06" db="EMBL/GenBank/DDBJ databases">
        <title>Updating the genus Pseudomonas: Description of 43 new species and partition of the Pseudomonas putida group.</title>
        <authorList>
            <person name="Girard L."/>
            <person name="Lood C."/>
            <person name="Vandamme P."/>
            <person name="Rokni-Zadeh H."/>
            <person name="Van Noort V."/>
            <person name="Hofte M."/>
            <person name="Lavigne R."/>
            <person name="De Mot R."/>
        </authorList>
    </citation>
    <scope>NUCLEOTIDE SEQUENCE</scope>
    <source>
        <strain evidence="2">RW4S2</strain>
    </source>
</reference>
<dbReference type="EMBL" id="JABWRP020000002">
    <property type="protein sequence ID" value="MBV4540145.1"/>
    <property type="molecule type" value="Genomic_DNA"/>
</dbReference>
<accession>A0A923K255</accession>
<evidence type="ECO:0000313" key="1">
    <source>
        <dbReference type="EMBL" id="MBC3469229.1"/>
    </source>
</evidence>
<dbReference type="AlphaFoldDB" id="A0A923K255"/>
<keyword evidence="3" id="KW-1185">Reference proteome</keyword>
<comment type="caution">
    <text evidence="1">The sequence shown here is derived from an EMBL/GenBank/DDBJ whole genome shotgun (WGS) entry which is preliminary data.</text>
</comment>
<sequence>MNDAVSLFRRVECGAEQPVLLHELEARVSEDGRELIVSRYRERYADGGDTQRHEVHRRIPIAMLLKWMAKAGTS</sequence>
<evidence type="ECO:0000313" key="2">
    <source>
        <dbReference type="EMBL" id="MBV4540145.1"/>
    </source>
</evidence>
<dbReference type="EMBL" id="JABWRP010000001">
    <property type="protein sequence ID" value="MBC3469229.1"/>
    <property type="molecule type" value="Genomic_DNA"/>
</dbReference>
<name>A0A923K255_9PSED</name>
<gene>
    <name evidence="2" type="ORF">HU738_003710</name>
    <name evidence="1" type="ORF">HU738_01545</name>
</gene>
<reference evidence="1 3" key="1">
    <citation type="journal article" date="2020" name="Microorganisms">
        <title>Reliable Identification of Environmental Pseudomonas Isolates Using the rpoD Gene.</title>
        <authorList>
            <consortium name="The Broad Institute Genome Sequencing Platform"/>
            <person name="Girard L."/>
            <person name="Lood C."/>
            <person name="Rokni-Zadeh H."/>
            <person name="van Noort V."/>
            <person name="Lavigne R."/>
            <person name="De Mot R."/>
        </authorList>
    </citation>
    <scope>NUCLEOTIDE SEQUENCE</scope>
    <source>
        <strain evidence="1 3">RW4S2</strain>
    </source>
</reference>
<reference evidence="1" key="2">
    <citation type="submission" date="2020-07" db="EMBL/GenBank/DDBJ databases">
        <authorList>
            <person name="Lood C."/>
            <person name="Girard L."/>
        </authorList>
    </citation>
    <scope>NUCLEOTIDE SEQUENCE</scope>
    <source>
        <strain evidence="1">RW4S2</strain>
    </source>
</reference>